<dbReference type="GeneID" id="15926709"/>
<reference evidence="1 2" key="1">
    <citation type="journal article" date="2014" name="Genome Biol. Evol.">
        <title>Composite Conserved Promoter-Terminator Motifs (PeSLs) that Mediate Modular Shuffling in the Diverse T4-Like Myoviruses.</title>
        <authorList>
            <person name="Comeau A.M."/>
            <person name="Arbiol C."/>
            <person name="Krisch H.M."/>
        </authorList>
    </citation>
    <scope>NUCLEOTIDE SEQUENCE [LARGE SCALE GENOMIC DNA]</scope>
</reference>
<proteinExistence type="predicted"/>
<protein>
    <submittedName>
        <fullName evidence="1">Uncharacterized protein</fullName>
    </submittedName>
</protein>
<organism evidence="1 2">
    <name type="scientific">Vibrio phage nt-1</name>
    <dbReference type="NCBI Taxonomy" id="115992"/>
    <lineage>
        <taxon>Viruses</taxon>
        <taxon>Duplodnaviria</taxon>
        <taxon>Heunggongvirae</taxon>
        <taxon>Uroviricota</taxon>
        <taxon>Caudoviricetes</taxon>
        <taxon>Pantevenvirales</taxon>
        <taxon>Straboviridae</taxon>
        <taxon>Mylasvirus</taxon>
        <taxon>Mylasvirus persius</taxon>
    </lineage>
</organism>
<sequence length="183" mass="20473">MNRSVALVLSYAGVFEPTTYELAQHFYDASSSTKYIDSVRRAVHDELRAGVESGVLTRYSAKKHVGSTKHAHRYMCRKKADALGIKSVPYIDGRNTIPRTGIIALLEKCLAEMIVDKTYRHKKFTSNEDGLATLLQYIREGKTAAARKVLSSHANTYERNAKYVIRNHRGVLDDAGVKLSALK</sequence>
<gene>
    <name evidence="1" type="ORF">VPFG_00256</name>
</gene>
<accession>R9TIP5</accession>
<dbReference type="Proteomes" id="UP000201461">
    <property type="component" value="Segment"/>
</dbReference>
<dbReference type="EMBL" id="HQ317393">
    <property type="protein sequence ID" value="AGN30255.2"/>
    <property type="molecule type" value="Genomic_DNA"/>
</dbReference>
<dbReference type="OrthoDB" id="15194at10239"/>
<dbReference type="RefSeq" id="YP_008125404.2">
    <property type="nucleotide sequence ID" value="NC_021529.2"/>
</dbReference>
<dbReference type="KEGG" id="vg:15926709"/>
<evidence type="ECO:0000313" key="1">
    <source>
        <dbReference type="EMBL" id="AGN30255.2"/>
    </source>
</evidence>
<evidence type="ECO:0000313" key="2">
    <source>
        <dbReference type="Proteomes" id="UP000201461"/>
    </source>
</evidence>
<name>R9TIP5_9CAUD</name>
<keyword evidence="2" id="KW-1185">Reference proteome</keyword>